<dbReference type="PROSITE" id="PS51210">
    <property type="entry name" value="PLA2C"/>
    <property type="match status" value="1"/>
</dbReference>
<evidence type="ECO:0000259" key="4">
    <source>
        <dbReference type="PROSITE" id="PS51210"/>
    </source>
</evidence>
<keyword evidence="2 3" id="KW-0443">Lipid metabolism</keyword>
<keyword evidence="5" id="KW-1185">Reference proteome</keyword>
<evidence type="ECO:0000313" key="6">
    <source>
        <dbReference type="RefSeq" id="XP_042559394.1"/>
    </source>
</evidence>
<sequence length="277" mass="32040">MESYADTEHSFSELERLKVLLGDHYQVFSPSLEEVDHESWVNMTDQEKKKKVKNVCGELAASVDKWSRDHLYGCNSSGIFDWWGPGWWVFTHIISILWKIACWEFGTMPNILQGFQDPAIPKDMTLKEPMHLVDAGLYLNSPYPSVLGKARGIDLIISFDFSEDDKPFKTLKVASEYAAATCHPFPKVVEPKDLKSYYVFEEKDKPTVIHIPLFNTDNCKDPETIKKEMKEYTTFQLPYKDEAKIDHLAHLAEVNVSMNKDHILKEIKKAVQRRSRH</sequence>
<accession>A0A8M1KBT2</accession>
<reference evidence="6" key="1">
    <citation type="submission" date="2025-08" db="UniProtKB">
        <authorList>
            <consortium name="RefSeq"/>
        </authorList>
    </citation>
    <scope>IDENTIFICATION</scope>
</reference>
<dbReference type="AlphaFoldDB" id="A0A8M1KBT2"/>
<dbReference type="PANTHER" id="PTHR10728">
    <property type="entry name" value="CYTOSOLIC PHOSPHOLIPASE A2"/>
    <property type="match status" value="1"/>
</dbReference>
<organism evidence="5 6">
    <name type="scientific">Clupea harengus</name>
    <name type="common">Atlantic herring</name>
    <dbReference type="NCBI Taxonomy" id="7950"/>
    <lineage>
        <taxon>Eukaryota</taxon>
        <taxon>Metazoa</taxon>
        <taxon>Chordata</taxon>
        <taxon>Craniata</taxon>
        <taxon>Vertebrata</taxon>
        <taxon>Euteleostomi</taxon>
        <taxon>Actinopterygii</taxon>
        <taxon>Neopterygii</taxon>
        <taxon>Teleostei</taxon>
        <taxon>Clupei</taxon>
        <taxon>Clupeiformes</taxon>
        <taxon>Clupeoidei</taxon>
        <taxon>Clupeidae</taxon>
        <taxon>Clupea</taxon>
    </lineage>
</organism>
<gene>
    <name evidence="6" type="primary">LOC122128739</name>
</gene>
<dbReference type="GO" id="GO:0005509">
    <property type="term" value="F:calcium ion binding"/>
    <property type="evidence" value="ECO:0007669"/>
    <property type="project" value="TreeGrafter"/>
</dbReference>
<protein>
    <submittedName>
        <fullName evidence="6">Cytosolic phospholipase A2 gamma-like</fullName>
    </submittedName>
</protein>
<evidence type="ECO:0000256" key="3">
    <source>
        <dbReference type="PROSITE-ProRule" id="PRU00555"/>
    </source>
</evidence>
<proteinExistence type="predicted"/>
<dbReference type="PANTHER" id="PTHR10728:SF39">
    <property type="entry name" value="CYTOSOLIC PHOSPHOLIPASE A2 GAMMA"/>
    <property type="match status" value="1"/>
</dbReference>
<evidence type="ECO:0000256" key="1">
    <source>
        <dbReference type="ARBA" id="ARBA00022801"/>
    </source>
</evidence>
<dbReference type="GO" id="GO:0005544">
    <property type="term" value="F:calcium-dependent phospholipid binding"/>
    <property type="evidence" value="ECO:0007669"/>
    <property type="project" value="TreeGrafter"/>
</dbReference>
<dbReference type="GO" id="GO:0005635">
    <property type="term" value="C:nuclear envelope"/>
    <property type="evidence" value="ECO:0007669"/>
    <property type="project" value="TreeGrafter"/>
</dbReference>
<dbReference type="GeneID" id="122128739"/>
<feature type="domain" description="PLA2c" evidence="4">
    <location>
        <begin position="1"/>
        <end position="277"/>
    </location>
</feature>
<dbReference type="GO" id="GO:0046475">
    <property type="term" value="P:glycerophospholipid catabolic process"/>
    <property type="evidence" value="ECO:0007669"/>
    <property type="project" value="TreeGrafter"/>
</dbReference>
<keyword evidence="3" id="KW-0442">Lipid degradation</keyword>
<name>A0A8M1KBT2_CLUHA</name>
<evidence type="ECO:0000256" key="2">
    <source>
        <dbReference type="ARBA" id="ARBA00023098"/>
    </source>
</evidence>
<evidence type="ECO:0000313" key="5">
    <source>
        <dbReference type="Proteomes" id="UP000515152"/>
    </source>
</evidence>
<dbReference type="RefSeq" id="XP_042559394.1">
    <property type="nucleotide sequence ID" value="XM_042703460.1"/>
</dbReference>
<dbReference type="GO" id="GO:0005829">
    <property type="term" value="C:cytosol"/>
    <property type="evidence" value="ECO:0007669"/>
    <property type="project" value="TreeGrafter"/>
</dbReference>
<dbReference type="GO" id="GO:0047498">
    <property type="term" value="F:calcium-dependent phospholipase A2 activity"/>
    <property type="evidence" value="ECO:0007669"/>
    <property type="project" value="TreeGrafter"/>
</dbReference>
<keyword evidence="1 3" id="KW-0378">Hydrolase</keyword>
<dbReference type="InterPro" id="IPR002642">
    <property type="entry name" value="LysoPLipase_cat_dom"/>
</dbReference>
<dbReference type="KEGG" id="char:122128739"/>
<dbReference type="GO" id="GO:0005654">
    <property type="term" value="C:nucleoplasm"/>
    <property type="evidence" value="ECO:0007669"/>
    <property type="project" value="TreeGrafter"/>
</dbReference>
<dbReference type="OrthoDB" id="270970at2759"/>
<dbReference type="Proteomes" id="UP000515152">
    <property type="component" value="Chromosome 24"/>
</dbReference>